<dbReference type="InterPro" id="IPR045028">
    <property type="entry name" value="DinG/Rad3-like"/>
</dbReference>
<dbReference type="AlphaFoldDB" id="A0A8S9HCS2"/>
<dbReference type="GO" id="GO:0003676">
    <property type="term" value="F:nucleic acid binding"/>
    <property type="evidence" value="ECO:0007669"/>
    <property type="project" value="InterPro"/>
</dbReference>
<dbReference type="GO" id="GO:0005524">
    <property type="term" value="F:ATP binding"/>
    <property type="evidence" value="ECO:0007669"/>
    <property type="project" value="InterPro"/>
</dbReference>
<dbReference type="InterPro" id="IPR006555">
    <property type="entry name" value="ATP-dep_Helicase_C"/>
</dbReference>
<dbReference type="GO" id="GO:0005634">
    <property type="term" value="C:nucleus"/>
    <property type="evidence" value="ECO:0007669"/>
    <property type="project" value="TreeGrafter"/>
</dbReference>
<dbReference type="GO" id="GO:0016818">
    <property type="term" value="F:hydrolase activity, acting on acid anhydrides, in phosphorus-containing anhydrides"/>
    <property type="evidence" value="ECO:0007669"/>
    <property type="project" value="InterPro"/>
</dbReference>
<reference evidence="3" key="1">
    <citation type="submission" date="2019-12" db="EMBL/GenBank/DDBJ databases">
        <title>Genome sequencing and annotation of Brassica cretica.</title>
        <authorList>
            <person name="Studholme D.J."/>
            <person name="Sarris P.F."/>
        </authorList>
    </citation>
    <scope>NUCLEOTIDE SEQUENCE</scope>
    <source>
        <strain evidence="3">PFS-001/15</strain>
        <tissue evidence="3">Leaf</tissue>
    </source>
</reference>
<dbReference type="GO" id="GO:0006289">
    <property type="term" value="P:nucleotide-excision repair"/>
    <property type="evidence" value="ECO:0007669"/>
    <property type="project" value="TreeGrafter"/>
</dbReference>
<dbReference type="Gene3D" id="3.40.50.300">
    <property type="entry name" value="P-loop containing nucleotide triphosphate hydrolases"/>
    <property type="match status" value="1"/>
</dbReference>
<dbReference type="EMBL" id="QGKW02001940">
    <property type="protein sequence ID" value="KAF2557011.1"/>
    <property type="molecule type" value="Genomic_DNA"/>
</dbReference>
<evidence type="ECO:0000259" key="2">
    <source>
        <dbReference type="SMART" id="SM00491"/>
    </source>
</evidence>
<dbReference type="Pfam" id="PF13307">
    <property type="entry name" value="Helicase_C_2"/>
    <property type="match status" value="1"/>
</dbReference>
<proteinExistence type="predicted"/>
<sequence length="593" mass="65784">MILRFVSYDQIRVSPMRLPGRANCPKCGMRRKAAATDERKRVTVLKEIEKRGIEDGRDKETRALTERGKTLSPMNSFSSELGMQFGTCLEAPHVIDINLQVWAGAISNGPGNYPLNGSYKTADSYSFQDALGKSLEEVCTIVPGGSLVFFPSYKLMEKLCTRWRETGQWSRLCLKKDLFVEPRGGAQDDFDSVLKGYYDSIRGKNRLIGRNRRLKKAGLVKTEFQDDSKKGAAFFAVCRGKVSEGIDFADDNARAVVSFSTALSWHDLQVGLKKKYNDMYKSSKNLLGGSDWYCQQAYRALNQAAGRCIRHRYCEVSSVTNCDEDPETAFVKEISGMFKGISGASPCSCSKNESSRPATGLRSPRSPDEFLKQRKSTGNLRKSPLGAESPLNMSVNSHALKRRKFTSSPVIDLEEENSNAPSTSTRPTDHTSFTRRIEFGLGSTESRSQNDNVYAFPEVNQRVMKISCSLCRSSLGHPENHSHPRCVLTSSSKTYLLSLLKETLGTGPEETPTSVSVVMTDCALVNQRLCRSSESAIGQGVWCQRDGCVFNTIFCPFCSIPNRCLGVQVKATDSSNVQFLSKDPYVLADFVLC</sequence>
<protein>
    <recommendedName>
        <fullName evidence="2">ATP-dependent helicase C-terminal domain-containing protein</fullName>
    </recommendedName>
</protein>
<comment type="caution">
    <text evidence="3">The sequence shown here is derived from an EMBL/GenBank/DDBJ whole genome shotgun (WGS) entry which is preliminary data.</text>
</comment>
<evidence type="ECO:0000256" key="1">
    <source>
        <dbReference type="SAM" id="MobiDB-lite"/>
    </source>
</evidence>
<evidence type="ECO:0000313" key="3">
    <source>
        <dbReference type="EMBL" id="KAF2557011.1"/>
    </source>
</evidence>
<evidence type="ECO:0000313" key="4">
    <source>
        <dbReference type="Proteomes" id="UP000712281"/>
    </source>
</evidence>
<gene>
    <name evidence="3" type="ORF">F2Q68_00013750</name>
</gene>
<dbReference type="PANTHER" id="PTHR11472">
    <property type="entry name" value="DNA REPAIR DEAD HELICASE RAD3/XP-D SUBFAMILY MEMBER"/>
    <property type="match status" value="1"/>
</dbReference>
<feature type="compositionally biased region" description="Polar residues" evidence="1">
    <location>
        <begin position="345"/>
        <end position="357"/>
    </location>
</feature>
<feature type="domain" description="ATP-dependent helicase C-terminal" evidence="2">
    <location>
        <begin position="153"/>
        <end position="328"/>
    </location>
</feature>
<name>A0A8S9HCS2_BRACR</name>
<dbReference type="Proteomes" id="UP000712281">
    <property type="component" value="Unassembled WGS sequence"/>
</dbReference>
<dbReference type="GO" id="GO:1990918">
    <property type="term" value="P:double-strand break repair involved in meiotic recombination"/>
    <property type="evidence" value="ECO:0007669"/>
    <property type="project" value="TreeGrafter"/>
</dbReference>
<dbReference type="GO" id="GO:0003678">
    <property type="term" value="F:DNA helicase activity"/>
    <property type="evidence" value="ECO:0007669"/>
    <property type="project" value="TreeGrafter"/>
</dbReference>
<accession>A0A8S9HCS2</accession>
<feature type="region of interest" description="Disordered" evidence="1">
    <location>
        <begin position="343"/>
        <end position="434"/>
    </location>
</feature>
<organism evidence="3 4">
    <name type="scientific">Brassica cretica</name>
    <name type="common">Mustard</name>
    <dbReference type="NCBI Taxonomy" id="69181"/>
    <lineage>
        <taxon>Eukaryota</taxon>
        <taxon>Viridiplantae</taxon>
        <taxon>Streptophyta</taxon>
        <taxon>Embryophyta</taxon>
        <taxon>Tracheophyta</taxon>
        <taxon>Spermatophyta</taxon>
        <taxon>Magnoliopsida</taxon>
        <taxon>eudicotyledons</taxon>
        <taxon>Gunneridae</taxon>
        <taxon>Pentapetalae</taxon>
        <taxon>rosids</taxon>
        <taxon>malvids</taxon>
        <taxon>Brassicales</taxon>
        <taxon>Brassicaceae</taxon>
        <taxon>Brassiceae</taxon>
        <taxon>Brassica</taxon>
    </lineage>
</organism>
<dbReference type="SMART" id="SM00491">
    <property type="entry name" value="HELICc2"/>
    <property type="match status" value="1"/>
</dbReference>
<dbReference type="InterPro" id="IPR027417">
    <property type="entry name" value="P-loop_NTPase"/>
</dbReference>
<dbReference type="PANTHER" id="PTHR11472:SF47">
    <property type="entry name" value="FANCONI ANEMIA GROUP J PROTEIN"/>
    <property type="match status" value="1"/>
</dbReference>